<accession>A0A2J6WRL9</accession>
<dbReference type="SMART" id="SM00960">
    <property type="entry name" value="Robl_LC7"/>
    <property type="match status" value="1"/>
</dbReference>
<sequence length="116" mass="13208">MFNKTLETILKAVKGVRMVAIFDGDGFVVYNVGDENIADEVGAEFSSLLKYLKKISANLDINSINSFIFEGENRKMLFKKITEEYYVVVSMDVDAIIGKLRYVLDLMNEQLIKELL</sequence>
<evidence type="ECO:0000259" key="1">
    <source>
        <dbReference type="SMART" id="SM00960"/>
    </source>
</evidence>
<dbReference type="Pfam" id="PF03259">
    <property type="entry name" value="Robl_LC7"/>
    <property type="match status" value="1"/>
</dbReference>
<comment type="caution">
    <text evidence="2">The sequence shown here is derived from an EMBL/GenBank/DDBJ whole genome shotgun (WGS) entry which is preliminary data.</text>
</comment>
<protein>
    <recommendedName>
        <fullName evidence="1">Roadblock/LAMTOR2 domain-containing protein</fullName>
    </recommendedName>
</protein>
<gene>
    <name evidence="2" type="ORF">C0187_00160</name>
</gene>
<organism evidence="2 3">
    <name type="scientific">Calditerrivibrio nitroreducens</name>
    <dbReference type="NCBI Taxonomy" id="477976"/>
    <lineage>
        <taxon>Bacteria</taxon>
        <taxon>Pseudomonadati</taxon>
        <taxon>Deferribacterota</taxon>
        <taxon>Deferribacteres</taxon>
        <taxon>Deferribacterales</taxon>
        <taxon>Calditerrivibrionaceae</taxon>
    </lineage>
</organism>
<dbReference type="Proteomes" id="UP000242881">
    <property type="component" value="Unassembled WGS sequence"/>
</dbReference>
<dbReference type="EMBL" id="PNIN01000002">
    <property type="protein sequence ID" value="PMP73062.1"/>
    <property type="molecule type" value="Genomic_DNA"/>
</dbReference>
<proteinExistence type="predicted"/>
<feature type="domain" description="Roadblock/LAMTOR2" evidence="1">
    <location>
        <begin position="3"/>
        <end position="91"/>
    </location>
</feature>
<dbReference type="InterPro" id="IPR004942">
    <property type="entry name" value="Roadblock/LAMTOR2_dom"/>
</dbReference>
<evidence type="ECO:0000313" key="3">
    <source>
        <dbReference type="Proteomes" id="UP000242881"/>
    </source>
</evidence>
<dbReference type="AlphaFoldDB" id="A0A2J6WRL9"/>
<dbReference type="Gene3D" id="3.30.450.30">
    <property type="entry name" value="Dynein light chain 2a, cytoplasmic"/>
    <property type="match status" value="1"/>
</dbReference>
<evidence type="ECO:0000313" key="2">
    <source>
        <dbReference type="EMBL" id="PMP73062.1"/>
    </source>
</evidence>
<name>A0A2J6WRL9_9BACT</name>
<dbReference type="RefSeq" id="WP_424604585.1">
    <property type="nucleotide sequence ID" value="NZ_JBNAVA010000001.1"/>
</dbReference>
<reference evidence="2 3" key="1">
    <citation type="submission" date="2018-01" db="EMBL/GenBank/DDBJ databases">
        <title>Metagenomic assembled genomes from two thermal pools in the Uzon Caldera, Kamchatka, Russia.</title>
        <authorList>
            <person name="Wilkins L."/>
            <person name="Ettinger C."/>
        </authorList>
    </citation>
    <scope>NUCLEOTIDE SEQUENCE [LARGE SCALE GENOMIC DNA]</scope>
    <source>
        <strain evidence="2">ZAV-05</strain>
    </source>
</reference>
<dbReference type="SUPFAM" id="SSF103196">
    <property type="entry name" value="Roadblock/LC7 domain"/>
    <property type="match status" value="1"/>
</dbReference>